<evidence type="ECO:0000313" key="2">
    <source>
        <dbReference type="EMBL" id="KAB0585889.1"/>
    </source>
</evidence>
<name>A0A6A1R142_9BURK</name>
<dbReference type="EMBL" id="VZOT01000009">
    <property type="protein sequence ID" value="KAB0585889.1"/>
    <property type="molecule type" value="Genomic_DNA"/>
</dbReference>
<reference evidence="2" key="1">
    <citation type="submission" date="2019-09" db="EMBL/GenBank/DDBJ databases">
        <title>Draft genome sequences of 48 bacterial type strains from the CCUG.</title>
        <authorList>
            <person name="Tunovic T."/>
            <person name="Pineiro-Iglesias B."/>
            <person name="Unosson C."/>
            <person name="Inganas E."/>
            <person name="Ohlen M."/>
            <person name="Cardew S."/>
            <person name="Jensie-Markopoulos S."/>
            <person name="Salva-Serra F."/>
            <person name="Jaen-Luchoro D."/>
            <person name="Karlsson R."/>
            <person name="Svensson-Stadler L."/>
            <person name="Chun J."/>
            <person name="Moore E."/>
        </authorList>
    </citation>
    <scope>NUCLEOTIDE SEQUENCE</scope>
    <source>
        <strain evidence="2">CCUG 15333</strain>
    </source>
</reference>
<protein>
    <recommendedName>
        <fullName evidence="3">ParB/Sulfiredoxin domain-containing protein</fullName>
    </recommendedName>
</protein>
<evidence type="ECO:0000256" key="1">
    <source>
        <dbReference type="SAM" id="MobiDB-lite"/>
    </source>
</evidence>
<comment type="caution">
    <text evidence="2">The sequence shown here is derived from an EMBL/GenBank/DDBJ whole genome shotgun (WGS) entry which is preliminary data.</text>
</comment>
<evidence type="ECO:0008006" key="3">
    <source>
        <dbReference type="Google" id="ProtNLM"/>
    </source>
</evidence>
<dbReference type="AlphaFoldDB" id="A0A6A1R142"/>
<feature type="region of interest" description="Disordered" evidence="1">
    <location>
        <begin position="1"/>
        <end position="80"/>
    </location>
</feature>
<proteinExistence type="predicted"/>
<feature type="region of interest" description="Disordered" evidence="1">
    <location>
        <begin position="374"/>
        <end position="405"/>
    </location>
</feature>
<feature type="compositionally biased region" description="Polar residues" evidence="1">
    <location>
        <begin position="33"/>
        <end position="56"/>
    </location>
</feature>
<organism evidence="2">
    <name type="scientific">Comamonas kerstersii</name>
    <dbReference type="NCBI Taxonomy" id="225992"/>
    <lineage>
        <taxon>Bacteria</taxon>
        <taxon>Pseudomonadati</taxon>
        <taxon>Pseudomonadota</taxon>
        <taxon>Betaproteobacteria</taxon>
        <taxon>Burkholderiales</taxon>
        <taxon>Comamonadaceae</taxon>
        <taxon>Comamonas</taxon>
    </lineage>
</organism>
<dbReference type="InterPro" id="IPR036086">
    <property type="entry name" value="ParB/Sulfiredoxin_sf"/>
</dbReference>
<gene>
    <name evidence="2" type="ORF">F7P80_12210</name>
</gene>
<dbReference type="SUPFAM" id="SSF110849">
    <property type="entry name" value="ParB/Sulfiredoxin"/>
    <property type="match status" value="1"/>
</dbReference>
<accession>A0A6A1R142</accession>
<sequence length="568" mass="62041">MRTPETLTAAKRAASLRQQASGEADASPAAPKQHQSTTSSPHSGMTSANTQLSAQQKRIDQARNALKSPSSNATQDVDPMDEVDGSITLLSINDIVTYSHNPRSKPNPKRAEIKASMQAEGKITNTITVTRRSPKEKYFPYGGGNTRVELAKELFAEGDQRFATLHVITKKWPGEAKVITAHLSENDNRGDISFWERTKGVIDFKKEFELETGQTLSPTELNKELKIGGLNYGIKMIQNFIFAYENLQLIGPWIRAEEINSSIRPTYSAITDLSKIFDSEDIVNNALEEIMLMHGQDLEALELVNKERDPAQRQELKLDVQSLITDFQTVAAKALKLQVDDMPAILQAVTQDPSISVEEIKKIKSKIIDSGNVSKGKQSPLGGMLGGVDKTSTNPESNKSKKTAGTDSALLEQKLIAAFTELNTAVPIADFLATDPRLPFGFYVDFPVSMEQINGQDVSEEMAGLRESLWPILASLSGQANEAFAGSIPAGSAWAMRKSEGESAMAASCVAASVALRSGVLYITSAHFWMLMAHPKVGPAFMGLLKTLSELHVAFPQKFQIPFKPLFS</sequence>
<dbReference type="RefSeq" id="WP_151045050.1">
    <property type="nucleotide sequence ID" value="NZ_VZOT01000009.1"/>
</dbReference>